<evidence type="ECO:0000256" key="1">
    <source>
        <dbReference type="SAM" id="MobiDB-lite"/>
    </source>
</evidence>
<feature type="compositionally biased region" description="Polar residues" evidence="1">
    <location>
        <begin position="42"/>
        <end position="61"/>
    </location>
</feature>
<dbReference type="Proteomes" id="UP000011761">
    <property type="component" value="Unassembled WGS sequence"/>
</dbReference>
<evidence type="ECO:0000313" key="2">
    <source>
        <dbReference type="EMBL" id="EMC91957.1"/>
    </source>
</evidence>
<feature type="non-terminal residue" evidence="2">
    <location>
        <position position="1"/>
    </location>
</feature>
<dbReference type="AlphaFoldDB" id="M2LDB8"/>
<feature type="non-terminal residue" evidence="2">
    <location>
        <position position="123"/>
    </location>
</feature>
<organism evidence="2 3">
    <name type="scientific">Baudoinia panamericana (strain UAMH 10762)</name>
    <name type="common">Angels' share fungus</name>
    <name type="synonym">Baudoinia compniacensis (strain UAMH 10762)</name>
    <dbReference type="NCBI Taxonomy" id="717646"/>
    <lineage>
        <taxon>Eukaryota</taxon>
        <taxon>Fungi</taxon>
        <taxon>Dikarya</taxon>
        <taxon>Ascomycota</taxon>
        <taxon>Pezizomycotina</taxon>
        <taxon>Dothideomycetes</taxon>
        <taxon>Dothideomycetidae</taxon>
        <taxon>Mycosphaerellales</taxon>
        <taxon>Teratosphaeriaceae</taxon>
        <taxon>Baudoinia</taxon>
    </lineage>
</organism>
<dbReference type="EMBL" id="KB445563">
    <property type="protein sequence ID" value="EMC91957.1"/>
    <property type="molecule type" value="Genomic_DNA"/>
</dbReference>
<dbReference type="HOGENOM" id="CLU_2020638_0_0_1"/>
<evidence type="ECO:0000313" key="3">
    <source>
        <dbReference type="Proteomes" id="UP000011761"/>
    </source>
</evidence>
<dbReference type="GeneID" id="19114263"/>
<dbReference type="KEGG" id="bcom:BAUCODRAFT_43147"/>
<feature type="region of interest" description="Disordered" evidence="1">
    <location>
        <begin position="13"/>
        <end position="123"/>
    </location>
</feature>
<reference evidence="2 3" key="1">
    <citation type="journal article" date="2012" name="PLoS Pathog.">
        <title>Diverse lifestyles and strategies of plant pathogenesis encoded in the genomes of eighteen Dothideomycetes fungi.</title>
        <authorList>
            <person name="Ohm R.A."/>
            <person name="Feau N."/>
            <person name="Henrissat B."/>
            <person name="Schoch C.L."/>
            <person name="Horwitz B.A."/>
            <person name="Barry K.W."/>
            <person name="Condon B.J."/>
            <person name="Copeland A.C."/>
            <person name="Dhillon B."/>
            <person name="Glaser F."/>
            <person name="Hesse C.N."/>
            <person name="Kosti I."/>
            <person name="LaButti K."/>
            <person name="Lindquist E.A."/>
            <person name="Lucas S."/>
            <person name="Salamov A.A."/>
            <person name="Bradshaw R.E."/>
            <person name="Ciuffetti L."/>
            <person name="Hamelin R.C."/>
            <person name="Kema G.H.J."/>
            <person name="Lawrence C."/>
            <person name="Scott J.A."/>
            <person name="Spatafora J.W."/>
            <person name="Turgeon B.G."/>
            <person name="de Wit P.J.G.M."/>
            <person name="Zhong S."/>
            <person name="Goodwin S.B."/>
            <person name="Grigoriev I.V."/>
        </authorList>
    </citation>
    <scope>NUCLEOTIDE SEQUENCE [LARGE SCALE GENOMIC DNA]</scope>
    <source>
        <strain evidence="2 3">UAMH 10762</strain>
    </source>
</reference>
<name>M2LDB8_BAUPA</name>
<protein>
    <submittedName>
        <fullName evidence="2">Uncharacterized protein</fullName>
    </submittedName>
</protein>
<keyword evidence="3" id="KW-1185">Reference proteome</keyword>
<dbReference type="RefSeq" id="XP_007680971.1">
    <property type="nucleotide sequence ID" value="XM_007682781.1"/>
</dbReference>
<dbReference type="STRING" id="717646.M2LDB8"/>
<sequence>PYAQHPEALASVREKVEATNAGTHIEPVMNAGFEDQHDHTQVAPNPSMDSSQPQRKGSTNEALLALADFGATAVAHGRESSTDEHTVSRNTRSPCDLPAHLHSATPRKVPMFAMPQQPMSDID</sequence>
<feature type="compositionally biased region" description="Basic and acidic residues" evidence="1">
    <location>
        <begin position="76"/>
        <end position="87"/>
    </location>
</feature>
<proteinExistence type="predicted"/>
<accession>M2LDB8</accession>
<gene>
    <name evidence="2" type="ORF">BAUCODRAFT_43147</name>
</gene>